<protein>
    <submittedName>
        <fullName evidence="1">Transcriptional regulator</fullName>
    </submittedName>
</protein>
<dbReference type="SUPFAM" id="SSF54913">
    <property type="entry name" value="GlnB-like"/>
    <property type="match status" value="1"/>
</dbReference>
<dbReference type="Gene3D" id="3.30.70.120">
    <property type="match status" value="1"/>
</dbReference>
<dbReference type="Pfam" id="PF00543">
    <property type="entry name" value="P-II"/>
    <property type="match status" value="1"/>
</dbReference>
<dbReference type="AlphaFoldDB" id="A0A2T1LTQ0"/>
<name>A0A2T1LTQ0_9CHRO</name>
<accession>A0A2T1LTQ0</accession>
<sequence>MNEVMSFFEEVKRVEIIVNHSYLEKTLRILDEVQVSGYTVIDDTAGKGDRGISCSDIGCAFSGSYVMTVCKDETQLSHLVEKINPILKKGGGVCLVTDAKWVRH</sequence>
<dbReference type="Proteomes" id="UP000239001">
    <property type="component" value="Unassembled WGS sequence"/>
</dbReference>
<keyword evidence="2" id="KW-1185">Reference proteome</keyword>
<reference evidence="1 2" key="1">
    <citation type="submission" date="2018-03" db="EMBL/GenBank/DDBJ databases">
        <title>The ancient ancestry and fast evolution of plastids.</title>
        <authorList>
            <person name="Moore K.R."/>
            <person name="Magnabosco C."/>
            <person name="Momper L."/>
            <person name="Gold D.A."/>
            <person name="Bosak T."/>
            <person name="Fournier G.P."/>
        </authorList>
    </citation>
    <scope>NUCLEOTIDE SEQUENCE [LARGE SCALE GENOMIC DNA]</scope>
    <source>
        <strain evidence="1 2">CCALA 016</strain>
    </source>
</reference>
<proteinExistence type="predicted"/>
<evidence type="ECO:0000313" key="1">
    <source>
        <dbReference type="EMBL" id="PSF34480.1"/>
    </source>
</evidence>
<evidence type="ECO:0000313" key="2">
    <source>
        <dbReference type="Proteomes" id="UP000239001"/>
    </source>
</evidence>
<gene>
    <name evidence="1" type="ORF">C7H19_18805</name>
</gene>
<dbReference type="RefSeq" id="WP_106458463.1">
    <property type="nucleotide sequence ID" value="NZ_PXOH01000026.1"/>
</dbReference>
<reference evidence="1 2" key="2">
    <citation type="submission" date="2018-03" db="EMBL/GenBank/DDBJ databases">
        <authorList>
            <person name="Keele B.F."/>
        </authorList>
    </citation>
    <scope>NUCLEOTIDE SEQUENCE [LARGE SCALE GENOMIC DNA]</scope>
    <source>
        <strain evidence="1 2">CCALA 016</strain>
    </source>
</reference>
<dbReference type="InterPro" id="IPR015867">
    <property type="entry name" value="N-reg_PII/ATP_PRibTrfase_C"/>
</dbReference>
<dbReference type="OrthoDB" id="281081at2"/>
<dbReference type="InterPro" id="IPR011322">
    <property type="entry name" value="N-reg_PII-like_a/b"/>
</dbReference>
<comment type="caution">
    <text evidence="1">The sequence shown here is derived from an EMBL/GenBank/DDBJ whole genome shotgun (WGS) entry which is preliminary data.</text>
</comment>
<dbReference type="GO" id="GO:0006808">
    <property type="term" value="P:regulation of nitrogen utilization"/>
    <property type="evidence" value="ECO:0007669"/>
    <property type="project" value="InterPro"/>
</dbReference>
<dbReference type="GO" id="GO:0030234">
    <property type="term" value="F:enzyme regulator activity"/>
    <property type="evidence" value="ECO:0007669"/>
    <property type="project" value="InterPro"/>
</dbReference>
<dbReference type="InterPro" id="IPR002187">
    <property type="entry name" value="N-reg_PII"/>
</dbReference>
<organism evidence="1 2">
    <name type="scientific">Aphanothece hegewaldii CCALA 016</name>
    <dbReference type="NCBI Taxonomy" id="2107694"/>
    <lineage>
        <taxon>Bacteria</taxon>
        <taxon>Bacillati</taxon>
        <taxon>Cyanobacteriota</taxon>
        <taxon>Cyanophyceae</taxon>
        <taxon>Oscillatoriophycideae</taxon>
        <taxon>Chroococcales</taxon>
        <taxon>Aphanothecaceae</taxon>
        <taxon>Aphanothece</taxon>
    </lineage>
</organism>
<dbReference type="EMBL" id="PXOH01000026">
    <property type="protein sequence ID" value="PSF34480.1"/>
    <property type="molecule type" value="Genomic_DNA"/>
</dbReference>